<gene>
    <name evidence="1" type="ORF">BOW53_11255</name>
</gene>
<comment type="caution">
    <text evidence="1">The sequence shown here is derived from an EMBL/GenBank/DDBJ whole genome shotgun (WGS) entry which is preliminary data.</text>
</comment>
<evidence type="ECO:0000313" key="1">
    <source>
        <dbReference type="EMBL" id="OOZ39482.1"/>
    </source>
</evidence>
<dbReference type="Pfam" id="PF20112">
    <property type="entry name" value="DUF6502"/>
    <property type="match status" value="1"/>
</dbReference>
<protein>
    <submittedName>
        <fullName evidence="1">Uncharacterized protein</fullName>
    </submittedName>
</protein>
<dbReference type="Proteomes" id="UP000191110">
    <property type="component" value="Unassembled WGS sequence"/>
</dbReference>
<dbReference type="InterPro" id="IPR045445">
    <property type="entry name" value="DUF6502"/>
</dbReference>
<dbReference type="OrthoDB" id="6356376at2"/>
<sequence length="273" mass="30826">MSVDLHKALTAAVLRLLRPLVRILLRNGISYGEFTDLSKQVYIDVAERDFVLPGKKQTVSRISILTGLSRKEVARIQKLDAPSDHLAKHKHNRAARVISGWMTDERFSSEEEPRVLDFEGGQASFSELVKQYSGDMPVRSVFDEMERVGAVARDGEGRVHLKVRAYTPHGDEAGKLFILGSDAADLVTTIDHNLQNSGGELRFQRKVAYDNLPRDVIPKLRKLGDKRAQNLLESVNRFLVAHDRDMNSEAEGEGRMRAGYAIYYFEEDLSEEE</sequence>
<proteinExistence type="predicted"/>
<name>A0A1T2L332_9GAMM</name>
<dbReference type="RefSeq" id="WP_078484179.1">
    <property type="nucleotide sequence ID" value="NZ_MPRL01000050.1"/>
</dbReference>
<evidence type="ECO:0000313" key="2">
    <source>
        <dbReference type="Proteomes" id="UP000191110"/>
    </source>
</evidence>
<keyword evidence="2" id="KW-1185">Reference proteome</keyword>
<dbReference type="AlphaFoldDB" id="A0A1T2L332"/>
<accession>A0A1T2L332</accession>
<organism evidence="1 2">
    <name type="scientific">Solemya pervernicosa gill symbiont</name>
    <dbReference type="NCBI Taxonomy" id="642797"/>
    <lineage>
        <taxon>Bacteria</taxon>
        <taxon>Pseudomonadati</taxon>
        <taxon>Pseudomonadota</taxon>
        <taxon>Gammaproteobacteria</taxon>
        <taxon>sulfur-oxidizing symbionts</taxon>
    </lineage>
</organism>
<reference evidence="1 2" key="1">
    <citation type="submission" date="2016-11" db="EMBL/GenBank/DDBJ databases">
        <title>Mixed transmission modes and dynamic genome evolution in an obligate animal-bacterial symbiosis.</title>
        <authorList>
            <person name="Russell S.L."/>
            <person name="Corbett-Detig R.B."/>
            <person name="Cavanaugh C.M."/>
        </authorList>
    </citation>
    <scope>NUCLEOTIDE SEQUENCE [LARGE SCALE GENOMIC DNA]</scope>
    <source>
        <strain evidence="1">Sveles-Q1</strain>
    </source>
</reference>
<dbReference type="EMBL" id="MPRL01000050">
    <property type="protein sequence ID" value="OOZ39482.1"/>
    <property type="molecule type" value="Genomic_DNA"/>
</dbReference>